<gene>
    <name evidence="1" type="ORF">M413DRAFT_150395</name>
</gene>
<protein>
    <submittedName>
        <fullName evidence="1">Uncharacterized protein</fullName>
    </submittedName>
</protein>
<reference evidence="2" key="2">
    <citation type="submission" date="2015-01" db="EMBL/GenBank/DDBJ databases">
        <title>Evolutionary Origins and Diversification of the Mycorrhizal Mutualists.</title>
        <authorList>
            <consortium name="DOE Joint Genome Institute"/>
            <consortium name="Mycorrhizal Genomics Consortium"/>
            <person name="Kohler A."/>
            <person name="Kuo A."/>
            <person name="Nagy L.G."/>
            <person name="Floudas D."/>
            <person name="Copeland A."/>
            <person name="Barry K.W."/>
            <person name="Cichocki N."/>
            <person name="Veneault-Fourrey C."/>
            <person name="LaButti K."/>
            <person name="Lindquist E.A."/>
            <person name="Lipzen A."/>
            <person name="Lundell T."/>
            <person name="Morin E."/>
            <person name="Murat C."/>
            <person name="Riley R."/>
            <person name="Ohm R."/>
            <person name="Sun H."/>
            <person name="Tunlid A."/>
            <person name="Henrissat B."/>
            <person name="Grigoriev I.V."/>
            <person name="Hibbett D.S."/>
            <person name="Martin F."/>
        </authorList>
    </citation>
    <scope>NUCLEOTIDE SEQUENCE [LARGE SCALE GENOMIC DNA]</scope>
    <source>
        <strain evidence="2">h7</strain>
    </source>
</reference>
<accession>A0A0C3BY73</accession>
<proteinExistence type="predicted"/>
<evidence type="ECO:0000313" key="2">
    <source>
        <dbReference type="Proteomes" id="UP000053424"/>
    </source>
</evidence>
<dbReference type="AlphaFoldDB" id="A0A0C3BY73"/>
<dbReference type="EMBL" id="KN831780">
    <property type="protein sequence ID" value="KIM41525.1"/>
    <property type="molecule type" value="Genomic_DNA"/>
</dbReference>
<sequence>MSRKTRYCKRHKYDFEQAKAIKVHTYIYKPFKCNRRVSKLMNKAKVENIIKFVEEKSDRLLWFGNTESWQCFFLPPEAEAGVSFSFFFS</sequence>
<reference evidence="1 2" key="1">
    <citation type="submission" date="2014-04" db="EMBL/GenBank/DDBJ databases">
        <authorList>
            <consortium name="DOE Joint Genome Institute"/>
            <person name="Kuo A."/>
            <person name="Gay G."/>
            <person name="Dore J."/>
            <person name="Kohler A."/>
            <person name="Nagy L.G."/>
            <person name="Floudas D."/>
            <person name="Copeland A."/>
            <person name="Barry K.W."/>
            <person name="Cichocki N."/>
            <person name="Veneault-Fourrey C."/>
            <person name="LaButti K."/>
            <person name="Lindquist E.A."/>
            <person name="Lipzen A."/>
            <person name="Lundell T."/>
            <person name="Morin E."/>
            <person name="Murat C."/>
            <person name="Sun H."/>
            <person name="Tunlid A."/>
            <person name="Henrissat B."/>
            <person name="Grigoriev I.V."/>
            <person name="Hibbett D.S."/>
            <person name="Martin F."/>
            <person name="Nordberg H.P."/>
            <person name="Cantor M.N."/>
            <person name="Hua S.X."/>
        </authorList>
    </citation>
    <scope>NUCLEOTIDE SEQUENCE [LARGE SCALE GENOMIC DNA]</scope>
    <source>
        <strain evidence="2">h7</strain>
    </source>
</reference>
<organism evidence="1 2">
    <name type="scientific">Hebeloma cylindrosporum</name>
    <dbReference type="NCBI Taxonomy" id="76867"/>
    <lineage>
        <taxon>Eukaryota</taxon>
        <taxon>Fungi</taxon>
        <taxon>Dikarya</taxon>
        <taxon>Basidiomycota</taxon>
        <taxon>Agaricomycotina</taxon>
        <taxon>Agaricomycetes</taxon>
        <taxon>Agaricomycetidae</taxon>
        <taxon>Agaricales</taxon>
        <taxon>Agaricineae</taxon>
        <taxon>Hymenogastraceae</taxon>
        <taxon>Hebeloma</taxon>
    </lineage>
</organism>
<evidence type="ECO:0000313" key="1">
    <source>
        <dbReference type="EMBL" id="KIM41525.1"/>
    </source>
</evidence>
<keyword evidence="2" id="KW-1185">Reference proteome</keyword>
<dbReference type="HOGENOM" id="CLU_2454974_0_0_1"/>
<name>A0A0C3BY73_HEBCY</name>
<dbReference type="Proteomes" id="UP000053424">
    <property type="component" value="Unassembled WGS sequence"/>
</dbReference>